<dbReference type="InterPro" id="IPR050109">
    <property type="entry name" value="HTH-type_TetR-like_transc_reg"/>
</dbReference>
<comment type="caution">
    <text evidence="6">The sequence shown here is derived from an EMBL/GenBank/DDBJ whole genome shotgun (WGS) entry which is preliminary data.</text>
</comment>
<feature type="domain" description="HTH tetR-type" evidence="5">
    <location>
        <begin position="16"/>
        <end position="76"/>
    </location>
</feature>
<evidence type="ECO:0000256" key="3">
    <source>
        <dbReference type="ARBA" id="ARBA00023163"/>
    </source>
</evidence>
<dbReference type="InterPro" id="IPR036271">
    <property type="entry name" value="Tet_transcr_reg_TetR-rel_C_sf"/>
</dbReference>
<keyword evidence="2 4" id="KW-0238">DNA-binding</keyword>
<feature type="DNA-binding region" description="H-T-H motif" evidence="4">
    <location>
        <begin position="39"/>
        <end position="58"/>
    </location>
</feature>
<dbReference type="GO" id="GO:0003700">
    <property type="term" value="F:DNA-binding transcription factor activity"/>
    <property type="evidence" value="ECO:0007669"/>
    <property type="project" value="TreeGrafter"/>
</dbReference>
<keyword evidence="1" id="KW-0805">Transcription regulation</keyword>
<dbReference type="AlphaFoldDB" id="A0A8J3VBE6"/>
<name>A0A8J3VBE6_9ACTN</name>
<dbReference type="PRINTS" id="PR00455">
    <property type="entry name" value="HTHTETR"/>
</dbReference>
<evidence type="ECO:0000313" key="6">
    <source>
        <dbReference type="EMBL" id="GIG83967.1"/>
    </source>
</evidence>
<organism evidence="6 7">
    <name type="scientific">Planotetraspora kaengkrachanensis</name>
    <dbReference type="NCBI Taxonomy" id="575193"/>
    <lineage>
        <taxon>Bacteria</taxon>
        <taxon>Bacillati</taxon>
        <taxon>Actinomycetota</taxon>
        <taxon>Actinomycetes</taxon>
        <taxon>Streptosporangiales</taxon>
        <taxon>Streptosporangiaceae</taxon>
        <taxon>Planotetraspora</taxon>
    </lineage>
</organism>
<evidence type="ECO:0000256" key="2">
    <source>
        <dbReference type="ARBA" id="ARBA00023125"/>
    </source>
</evidence>
<dbReference type="Pfam" id="PF00440">
    <property type="entry name" value="TetR_N"/>
    <property type="match status" value="1"/>
</dbReference>
<dbReference type="SUPFAM" id="SSF48498">
    <property type="entry name" value="Tetracyclin repressor-like, C-terminal domain"/>
    <property type="match status" value="1"/>
</dbReference>
<dbReference type="GO" id="GO:0000976">
    <property type="term" value="F:transcription cis-regulatory region binding"/>
    <property type="evidence" value="ECO:0007669"/>
    <property type="project" value="TreeGrafter"/>
</dbReference>
<protein>
    <submittedName>
        <fullName evidence="6">TetR family transcriptional regulator</fullName>
    </submittedName>
</protein>
<dbReference type="PANTHER" id="PTHR30055:SF234">
    <property type="entry name" value="HTH-TYPE TRANSCRIPTIONAL REGULATOR BETI"/>
    <property type="match status" value="1"/>
</dbReference>
<keyword evidence="3" id="KW-0804">Transcription</keyword>
<dbReference type="InterPro" id="IPR001647">
    <property type="entry name" value="HTH_TetR"/>
</dbReference>
<dbReference type="PANTHER" id="PTHR30055">
    <property type="entry name" value="HTH-TYPE TRANSCRIPTIONAL REGULATOR RUTR"/>
    <property type="match status" value="1"/>
</dbReference>
<gene>
    <name evidence="6" type="ORF">Pka01_70940</name>
</gene>
<dbReference type="InterPro" id="IPR009057">
    <property type="entry name" value="Homeodomain-like_sf"/>
</dbReference>
<reference evidence="6 7" key="1">
    <citation type="submission" date="2021-01" db="EMBL/GenBank/DDBJ databases">
        <title>Whole genome shotgun sequence of Planotetraspora kaengkrachanensis NBRC 104272.</title>
        <authorList>
            <person name="Komaki H."/>
            <person name="Tamura T."/>
        </authorList>
    </citation>
    <scope>NUCLEOTIDE SEQUENCE [LARGE SCALE GENOMIC DNA]</scope>
    <source>
        <strain evidence="6 7">NBRC 104272</strain>
    </source>
</reference>
<evidence type="ECO:0000313" key="7">
    <source>
        <dbReference type="Proteomes" id="UP000630097"/>
    </source>
</evidence>
<evidence type="ECO:0000256" key="4">
    <source>
        <dbReference type="PROSITE-ProRule" id="PRU00335"/>
    </source>
</evidence>
<evidence type="ECO:0000259" key="5">
    <source>
        <dbReference type="PROSITE" id="PS50977"/>
    </source>
</evidence>
<sequence>MAAGGRPVSRRAEYAEATRQAIIDAARTLFGEKGFFATKVDDIAVAARVAPATVYAVGGGKQGLLRTLMDVWTTAPIVADNIERIGRLEDAHAILRTVATVTREMRQEFGDIMRVMIATAPHDPGVAESLATATARYRSGNGFAARRMAELGALRPGLDAREAEDILWLYFGYAGFFALVDDNGWSYEKAERWLLEAASHALFGDAGAPAA</sequence>
<dbReference type="Gene3D" id="1.10.10.60">
    <property type="entry name" value="Homeodomain-like"/>
    <property type="match status" value="1"/>
</dbReference>
<dbReference type="Proteomes" id="UP000630097">
    <property type="component" value="Unassembled WGS sequence"/>
</dbReference>
<accession>A0A8J3VBE6</accession>
<keyword evidence="7" id="KW-1185">Reference proteome</keyword>
<dbReference type="SUPFAM" id="SSF46689">
    <property type="entry name" value="Homeodomain-like"/>
    <property type="match status" value="1"/>
</dbReference>
<dbReference type="Gene3D" id="1.10.357.10">
    <property type="entry name" value="Tetracycline Repressor, domain 2"/>
    <property type="match status" value="1"/>
</dbReference>
<dbReference type="EMBL" id="BONV01000045">
    <property type="protein sequence ID" value="GIG83967.1"/>
    <property type="molecule type" value="Genomic_DNA"/>
</dbReference>
<evidence type="ECO:0000256" key="1">
    <source>
        <dbReference type="ARBA" id="ARBA00023015"/>
    </source>
</evidence>
<proteinExistence type="predicted"/>
<dbReference type="PROSITE" id="PS50977">
    <property type="entry name" value="HTH_TETR_2"/>
    <property type="match status" value="1"/>
</dbReference>